<protein>
    <recommendedName>
        <fullName evidence="4">Cell envelope-related transcriptional attenuator domain-containing protein</fullName>
    </recommendedName>
</protein>
<evidence type="ECO:0000313" key="2">
    <source>
        <dbReference type="EMBL" id="PJE67116.1"/>
    </source>
</evidence>
<dbReference type="Proteomes" id="UP000229766">
    <property type="component" value="Unassembled WGS sequence"/>
</dbReference>
<keyword evidence="1" id="KW-0472">Membrane</keyword>
<keyword evidence="1" id="KW-1133">Transmembrane helix</keyword>
<evidence type="ECO:0000313" key="3">
    <source>
        <dbReference type="Proteomes" id="UP000229766"/>
    </source>
</evidence>
<sequence>MTKPKLTIILFLYLIIIFLFVIRNLKFVIPQNFLILGLDPRNDLLEKTQTTDTIIYANISPKYDSVKLFSLPRDLWFYQKSIKINQIY</sequence>
<comment type="caution">
    <text evidence="2">The sequence shown here is derived from an EMBL/GenBank/DDBJ whole genome shotgun (WGS) entry which is preliminary data.</text>
</comment>
<gene>
    <name evidence="2" type="ORF">COU93_00520</name>
</gene>
<feature type="non-terminal residue" evidence="2">
    <location>
        <position position="88"/>
    </location>
</feature>
<feature type="transmembrane region" description="Helical" evidence="1">
    <location>
        <begin position="6"/>
        <end position="25"/>
    </location>
</feature>
<dbReference type="Gene3D" id="3.40.630.190">
    <property type="entry name" value="LCP protein"/>
    <property type="match status" value="1"/>
</dbReference>
<keyword evidence="1" id="KW-0812">Transmembrane</keyword>
<dbReference type="EMBL" id="PFEI01000029">
    <property type="protein sequence ID" value="PJE67116.1"/>
    <property type="molecule type" value="Genomic_DNA"/>
</dbReference>
<organism evidence="2 3">
    <name type="scientific">Candidatus Shapirobacteria bacterium CG10_big_fil_rev_8_21_14_0_10_36_6</name>
    <dbReference type="NCBI Taxonomy" id="1974886"/>
    <lineage>
        <taxon>Bacteria</taxon>
        <taxon>Candidatus Shapironibacteriota</taxon>
    </lineage>
</organism>
<evidence type="ECO:0000256" key="1">
    <source>
        <dbReference type="SAM" id="Phobius"/>
    </source>
</evidence>
<name>A0A2M8L2I9_9BACT</name>
<accession>A0A2M8L2I9</accession>
<proteinExistence type="predicted"/>
<evidence type="ECO:0008006" key="4">
    <source>
        <dbReference type="Google" id="ProtNLM"/>
    </source>
</evidence>
<reference evidence="3" key="1">
    <citation type="submission" date="2017-09" db="EMBL/GenBank/DDBJ databases">
        <title>Depth-based differentiation of microbial function through sediment-hosted aquifers and enrichment of novel symbionts in the deep terrestrial subsurface.</title>
        <authorList>
            <person name="Probst A.J."/>
            <person name="Ladd B."/>
            <person name="Jarett J.K."/>
            <person name="Geller-Mcgrath D.E."/>
            <person name="Sieber C.M.K."/>
            <person name="Emerson J.B."/>
            <person name="Anantharaman K."/>
            <person name="Thomas B.C."/>
            <person name="Malmstrom R."/>
            <person name="Stieglmeier M."/>
            <person name="Klingl A."/>
            <person name="Woyke T."/>
            <person name="Ryan C.M."/>
            <person name="Banfield J.F."/>
        </authorList>
    </citation>
    <scope>NUCLEOTIDE SEQUENCE [LARGE SCALE GENOMIC DNA]</scope>
</reference>
<dbReference type="AlphaFoldDB" id="A0A2M8L2I9"/>